<dbReference type="SUPFAM" id="SSF47384">
    <property type="entry name" value="Homodimeric domain of signal transducing histidine kinase"/>
    <property type="match status" value="1"/>
</dbReference>
<dbReference type="InterPro" id="IPR003594">
    <property type="entry name" value="HATPase_dom"/>
</dbReference>
<organism evidence="11 12">
    <name type="scientific">Paenibacillus sambharensis</name>
    <dbReference type="NCBI Taxonomy" id="1803190"/>
    <lineage>
        <taxon>Bacteria</taxon>
        <taxon>Bacillati</taxon>
        <taxon>Bacillota</taxon>
        <taxon>Bacilli</taxon>
        <taxon>Bacillales</taxon>
        <taxon>Paenibacillaceae</taxon>
        <taxon>Paenibacillus</taxon>
    </lineage>
</organism>
<comment type="catalytic activity">
    <reaction evidence="1">
        <text>ATP + protein L-histidine = ADP + protein N-phospho-L-histidine.</text>
        <dbReference type="EC" id="2.7.13.3"/>
    </reaction>
</comment>
<keyword evidence="5" id="KW-0808">Transferase</keyword>
<evidence type="ECO:0000256" key="9">
    <source>
        <dbReference type="ARBA" id="ARBA00023012"/>
    </source>
</evidence>
<dbReference type="PROSITE" id="PS50109">
    <property type="entry name" value="HIS_KIN"/>
    <property type="match status" value="1"/>
</dbReference>
<evidence type="ECO:0000313" key="12">
    <source>
        <dbReference type="Proteomes" id="UP000249522"/>
    </source>
</evidence>
<dbReference type="InterPro" id="IPR003661">
    <property type="entry name" value="HisK_dim/P_dom"/>
</dbReference>
<evidence type="ECO:0000256" key="1">
    <source>
        <dbReference type="ARBA" id="ARBA00000085"/>
    </source>
</evidence>
<dbReference type="InterPro" id="IPR036097">
    <property type="entry name" value="HisK_dim/P_sf"/>
</dbReference>
<dbReference type="AlphaFoldDB" id="A0A2W1LUB8"/>
<keyword evidence="6" id="KW-0547">Nucleotide-binding</keyword>
<dbReference type="OrthoDB" id="9815750at2"/>
<evidence type="ECO:0000256" key="2">
    <source>
        <dbReference type="ARBA" id="ARBA00004370"/>
    </source>
</evidence>
<dbReference type="RefSeq" id="WP_111147011.1">
    <property type="nucleotide sequence ID" value="NZ_QKRB01000044.1"/>
</dbReference>
<dbReference type="InterPro" id="IPR005467">
    <property type="entry name" value="His_kinase_dom"/>
</dbReference>
<dbReference type="PRINTS" id="PR00344">
    <property type="entry name" value="BCTRLSENSOR"/>
</dbReference>
<dbReference type="InterPro" id="IPR036890">
    <property type="entry name" value="HATPase_C_sf"/>
</dbReference>
<dbReference type="EC" id="2.7.13.3" evidence="3"/>
<dbReference type="SUPFAM" id="SSF55874">
    <property type="entry name" value="ATPase domain of HSP90 chaperone/DNA topoisomerase II/histidine kinase"/>
    <property type="match status" value="1"/>
</dbReference>
<dbReference type="Pfam" id="PF02518">
    <property type="entry name" value="HATPase_c"/>
    <property type="match status" value="1"/>
</dbReference>
<keyword evidence="8" id="KW-0067">ATP-binding</keyword>
<dbReference type="Pfam" id="PF00512">
    <property type="entry name" value="HisKA"/>
    <property type="match status" value="1"/>
</dbReference>
<keyword evidence="4" id="KW-0597">Phosphoprotein</keyword>
<comment type="caution">
    <text evidence="11">The sequence shown here is derived from an EMBL/GenBank/DDBJ whole genome shotgun (WGS) entry which is preliminary data.</text>
</comment>
<dbReference type="CDD" id="cd00075">
    <property type="entry name" value="HATPase"/>
    <property type="match status" value="1"/>
</dbReference>
<reference evidence="11 12" key="1">
    <citation type="submission" date="2018-06" db="EMBL/GenBank/DDBJ databases">
        <title>Paenibacillus imtechensis sp. nov.</title>
        <authorList>
            <person name="Pinnaka A.K."/>
            <person name="Singh H."/>
            <person name="Kaur M."/>
        </authorList>
    </citation>
    <scope>NUCLEOTIDE SEQUENCE [LARGE SCALE GENOMIC DNA]</scope>
    <source>
        <strain evidence="11 12">SMB1</strain>
    </source>
</reference>
<dbReference type="InterPro" id="IPR025847">
    <property type="entry name" value="MEDS_domain"/>
</dbReference>
<dbReference type="GO" id="GO:0004721">
    <property type="term" value="F:phosphoprotein phosphatase activity"/>
    <property type="evidence" value="ECO:0007669"/>
    <property type="project" value="TreeGrafter"/>
</dbReference>
<evidence type="ECO:0000256" key="4">
    <source>
        <dbReference type="ARBA" id="ARBA00022553"/>
    </source>
</evidence>
<gene>
    <name evidence="11" type="ORF">DNH61_12635</name>
</gene>
<sequence length="443" mass="50291">MTSRARGRARAISLTDHMDVSEGAHILYFYSSDEGYMDNAFAFVRAGLEQNQQILLLDSEENYELICKMLAGSGLEQAVSRIHFIAHEWFYRCESLGEGLYRDELGKLARTMQAGGQPVRSWGHVYWVDNSEAIFSVLQEYERYCDDLFSDMGLFGVCVYDGRKVPAAVQNELLKSHEYFMTDTSLTPSMLYDKKEQGVLFPSLAVQAQMQSEVDLYKQKLDFVHVVSHEVRNPLTVIKAYARMLMEQEKDGASRYKLQSITDYADVIDNEMAHIINTEQMLSTESLWEKTWIKVLPVLEEVNAIMETKARTQAIGFDSCLELEGEQIYGNVIGLKLIVSNLLSNAIKYSHEGGRIRIEAFAEDGELVVAIRDEGIGMSEEQVRKLFRKYEKMNVERSGQGIGLFMVKKLLDHFGGRIEVNSRLHTGTLMKVTLPLSEGDSTD</sequence>
<evidence type="ECO:0000259" key="10">
    <source>
        <dbReference type="PROSITE" id="PS50109"/>
    </source>
</evidence>
<keyword evidence="7" id="KW-0418">Kinase</keyword>
<evidence type="ECO:0000313" key="11">
    <source>
        <dbReference type="EMBL" id="PZD95381.1"/>
    </source>
</evidence>
<evidence type="ECO:0000256" key="6">
    <source>
        <dbReference type="ARBA" id="ARBA00022741"/>
    </source>
</evidence>
<name>A0A2W1LUB8_9BACL</name>
<dbReference type="GO" id="GO:0016036">
    <property type="term" value="P:cellular response to phosphate starvation"/>
    <property type="evidence" value="ECO:0007669"/>
    <property type="project" value="TreeGrafter"/>
</dbReference>
<proteinExistence type="predicted"/>
<dbReference type="Gene3D" id="3.30.565.10">
    <property type="entry name" value="Histidine kinase-like ATPase, C-terminal domain"/>
    <property type="match status" value="1"/>
</dbReference>
<dbReference type="PANTHER" id="PTHR45453:SF1">
    <property type="entry name" value="PHOSPHATE REGULON SENSOR PROTEIN PHOR"/>
    <property type="match status" value="1"/>
</dbReference>
<dbReference type="InterPro" id="IPR050351">
    <property type="entry name" value="BphY/WalK/GraS-like"/>
</dbReference>
<evidence type="ECO:0000256" key="5">
    <source>
        <dbReference type="ARBA" id="ARBA00022679"/>
    </source>
</evidence>
<dbReference type="GO" id="GO:0000155">
    <property type="term" value="F:phosphorelay sensor kinase activity"/>
    <property type="evidence" value="ECO:0007669"/>
    <property type="project" value="InterPro"/>
</dbReference>
<comment type="subcellular location">
    <subcellularLocation>
        <location evidence="2">Membrane</location>
    </subcellularLocation>
</comment>
<dbReference type="CDD" id="cd00082">
    <property type="entry name" value="HisKA"/>
    <property type="match status" value="1"/>
</dbReference>
<keyword evidence="12" id="KW-1185">Reference proteome</keyword>
<accession>A0A2W1LUB8</accession>
<dbReference type="GO" id="GO:0005886">
    <property type="term" value="C:plasma membrane"/>
    <property type="evidence" value="ECO:0007669"/>
    <property type="project" value="TreeGrafter"/>
</dbReference>
<dbReference type="InterPro" id="IPR004358">
    <property type="entry name" value="Sig_transdc_His_kin-like_C"/>
</dbReference>
<dbReference type="Gene3D" id="1.10.287.130">
    <property type="match status" value="1"/>
</dbReference>
<dbReference type="Pfam" id="PF14417">
    <property type="entry name" value="MEDS"/>
    <property type="match status" value="1"/>
</dbReference>
<feature type="domain" description="Histidine kinase" evidence="10">
    <location>
        <begin position="226"/>
        <end position="438"/>
    </location>
</feature>
<dbReference type="PANTHER" id="PTHR45453">
    <property type="entry name" value="PHOSPHATE REGULON SENSOR PROTEIN PHOR"/>
    <property type="match status" value="1"/>
</dbReference>
<dbReference type="Proteomes" id="UP000249522">
    <property type="component" value="Unassembled WGS sequence"/>
</dbReference>
<dbReference type="GO" id="GO:0005524">
    <property type="term" value="F:ATP binding"/>
    <property type="evidence" value="ECO:0007669"/>
    <property type="project" value="UniProtKB-KW"/>
</dbReference>
<dbReference type="EMBL" id="QKRB01000044">
    <property type="protein sequence ID" value="PZD95381.1"/>
    <property type="molecule type" value="Genomic_DNA"/>
</dbReference>
<evidence type="ECO:0000256" key="7">
    <source>
        <dbReference type="ARBA" id="ARBA00022777"/>
    </source>
</evidence>
<keyword evidence="9" id="KW-0902">Two-component regulatory system</keyword>
<dbReference type="SMART" id="SM00387">
    <property type="entry name" value="HATPase_c"/>
    <property type="match status" value="1"/>
</dbReference>
<evidence type="ECO:0000256" key="8">
    <source>
        <dbReference type="ARBA" id="ARBA00022840"/>
    </source>
</evidence>
<protein>
    <recommendedName>
        <fullName evidence="3">histidine kinase</fullName>
        <ecNumber evidence="3">2.7.13.3</ecNumber>
    </recommendedName>
</protein>
<evidence type="ECO:0000256" key="3">
    <source>
        <dbReference type="ARBA" id="ARBA00012438"/>
    </source>
</evidence>
<dbReference type="SMART" id="SM00388">
    <property type="entry name" value="HisKA"/>
    <property type="match status" value="1"/>
</dbReference>